<evidence type="ECO:0000256" key="3">
    <source>
        <dbReference type="ARBA" id="ARBA00022723"/>
    </source>
</evidence>
<dbReference type="Pfam" id="PF00096">
    <property type="entry name" value="zf-C2H2"/>
    <property type="match status" value="2"/>
</dbReference>
<evidence type="ECO:0000256" key="9">
    <source>
        <dbReference type="ARBA" id="ARBA00023163"/>
    </source>
</evidence>
<keyword evidence="8" id="KW-0238">DNA-binding</keyword>
<dbReference type="OrthoDB" id="7852576at2759"/>
<dbReference type="Gene3D" id="3.30.160.60">
    <property type="entry name" value="Classic Zinc Finger"/>
    <property type="match status" value="1"/>
</dbReference>
<evidence type="ECO:0000256" key="4">
    <source>
        <dbReference type="ARBA" id="ARBA00022737"/>
    </source>
</evidence>
<accession>A0A1S4FM71</accession>
<dbReference type="GO" id="GO:0000978">
    <property type="term" value="F:RNA polymerase II cis-regulatory region sequence-specific DNA binding"/>
    <property type="evidence" value="ECO:0007669"/>
    <property type="project" value="TreeGrafter"/>
</dbReference>
<evidence type="ECO:0000256" key="2">
    <source>
        <dbReference type="ARBA" id="ARBA00006991"/>
    </source>
</evidence>
<keyword evidence="4" id="KW-0677">Repeat</keyword>
<dbReference type="InterPro" id="IPR013087">
    <property type="entry name" value="Znf_C2H2_type"/>
</dbReference>
<feature type="domain" description="C2H2-type" evidence="13">
    <location>
        <begin position="119"/>
        <end position="146"/>
    </location>
</feature>
<name>A0A1S4FM71_AEDAE</name>
<evidence type="ECO:0000259" key="13">
    <source>
        <dbReference type="PROSITE" id="PS50157"/>
    </source>
</evidence>
<evidence type="ECO:0000256" key="11">
    <source>
        <dbReference type="PROSITE-ProRule" id="PRU00042"/>
    </source>
</evidence>
<keyword evidence="3" id="KW-0479">Metal-binding</keyword>
<keyword evidence="5 11" id="KW-0863">Zinc-finger</keyword>
<dbReference type="SMART" id="SM00355">
    <property type="entry name" value="ZnF_C2H2"/>
    <property type="match status" value="3"/>
</dbReference>
<keyword evidence="6" id="KW-0862">Zinc</keyword>
<evidence type="ECO:0000313" key="15">
    <source>
        <dbReference type="Proteomes" id="UP000682892"/>
    </source>
</evidence>
<dbReference type="AlphaFoldDB" id="A0A1S4FM71"/>
<dbReference type="OMA" id="TGHHNWT"/>
<organism evidence="14 15">
    <name type="scientific">Aedes aegypti</name>
    <name type="common">Yellowfever mosquito</name>
    <name type="synonym">Culex aegypti</name>
    <dbReference type="NCBI Taxonomy" id="7159"/>
    <lineage>
        <taxon>Eukaryota</taxon>
        <taxon>Metazoa</taxon>
        <taxon>Ecdysozoa</taxon>
        <taxon>Arthropoda</taxon>
        <taxon>Hexapoda</taxon>
        <taxon>Insecta</taxon>
        <taxon>Pterygota</taxon>
        <taxon>Neoptera</taxon>
        <taxon>Endopterygota</taxon>
        <taxon>Diptera</taxon>
        <taxon>Nematocera</taxon>
        <taxon>Culicoidea</taxon>
        <taxon>Culicidae</taxon>
        <taxon>Culicinae</taxon>
        <taxon>Aedini</taxon>
        <taxon>Aedes</taxon>
        <taxon>Stegomyia</taxon>
    </lineage>
</organism>
<reference evidence="14" key="1">
    <citation type="submission" date="2005-10" db="EMBL/GenBank/DDBJ databases">
        <authorList>
            <person name="Loftus B.J."/>
            <person name="Nene V.M."/>
            <person name="Hannick L.I."/>
            <person name="Bidwell S."/>
            <person name="Haas B."/>
            <person name="Amedeo P."/>
            <person name="Orvis J."/>
            <person name="Wortman J.R."/>
            <person name="White O.R."/>
            <person name="Salzberg S."/>
            <person name="Shumway M."/>
            <person name="Koo H."/>
            <person name="Zhao Y."/>
            <person name="Holmes M."/>
            <person name="Miller J."/>
            <person name="Schatz M."/>
            <person name="Pop M."/>
            <person name="Pai G."/>
            <person name="Utterback T."/>
            <person name="Rogers Y.-H."/>
            <person name="Kravitz S."/>
            <person name="Fraser C.M."/>
        </authorList>
    </citation>
    <scope>NUCLEOTIDE SEQUENCE</scope>
    <source>
        <strain evidence="14">Liverpool</strain>
    </source>
</reference>
<feature type="compositionally biased region" description="Polar residues" evidence="12">
    <location>
        <begin position="86"/>
        <end position="105"/>
    </location>
</feature>
<dbReference type="InterPro" id="IPR036236">
    <property type="entry name" value="Znf_C2H2_sf"/>
</dbReference>
<dbReference type="PROSITE" id="PS00028">
    <property type="entry name" value="ZINC_FINGER_C2H2_1"/>
    <property type="match status" value="1"/>
</dbReference>
<dbReference type="KEGG" id="aag:5571726"/>
<keyword evidence="9" id="KW-0804">Transcription</keyword>
<gene>
    <name evidence="14" type="ORF">AaeL_AAEL009267</name>
</gene>
<dbReference type="GO" id="GO:0005634">
    <property type="term" value="C:nucleus"/>
    <property type="evidence" value="ECO:0007669"/>
    <property type="project" value="UniProtKB-SubCell"/>
</dbReference>
<dbReference type="GO" id="GO:0008270">
    <property type="term" value="F:zinc ion binding"/>
    <property type="evidence" value="ECO:0007669"/>
    <property type="project" value="UniProtKB-KW"/>
</dbReference>
<protein>
    <submittedName>
        <fullName evidence="14">AAEL009267-PA</fullName>
    </submittedName>
</protein>
<keyword evidence="10" id="KW-0539">Nucleus</keyword>
<evidence type="ECO:0000256" key="6">
    <source>
        <dbReference type="ARBA" id="ARBA00022833"/>
    </source>
</evidence>
<dbReference type="PROSITE" id="PS50157">
    <property type="entry name" value="ZINC_FINGER_C2H2_2"/>
    <property type="match status" value="1"/>
</dbReference>
<feature type="region of interest" description="Disordered" evidence="12">
    <location>
        <begin position="86"/>
        <end position="112"/>
    </location>
</feature>
<evidence type="ECO:0000256" key="1">
    <source>
        <dbReference type="ARBA" id="ARBA00004123"/>
    </source>
</evidence>
<dbReference type="EMBL" id="CH477570">
    <property type="protein sequence ID" value="EAT38882.1"/>
    <property type="molecule type" value="Genomic_DNA"/>
</dbReference>
<evidence type="ECO:0000313" key="14">
    <source>
        <dbReference type="EMBL" id="EAT38882.1"/>
    </source>
</evidence>
<dbReference type="PANTHER" id="PTHR24393:SF15">
    <property type="entry name" value="IP01243P-RELATED"/>
    <property type="match status" value="1"/>
</dbReference>
<sequence length="209" mass="24150">MPKNYLSSRYNRLLHQENKYWDELFCSLFWSPFAETGTGTRTRSGCILGPARKSSSDTSEDDLAPVEIKFHDDWIFMEYPTAPDQATFSRDSCTPDTSRTETASHPSDDESFDGQLKSYKCEKCSKQFQHAHQLRTHWTTHAKDRLHSCDCGKSFKTRAYLGIHRRNTGHHNWTIKCHKCGKPFAKERHMARHSAVACEKFLAKQKTAQ</sequence>
<evidence type="ECO:0000256" key="8">
    <source>
        <dbReference type="ARBA" id="ARBA00023125"/>
    </source>
</evidence>
<dbReference type="SUPFAM" id="SSF57667">
    <property type="entry name" value="beta-beta-alpha zinc fingers"/>
    <property type="match status" value="1"/>
</dbReference>
<keyword evidence="7" id="KW-0805">Transcription regulation</keyword>
<reference evidence="14" key="2">
    <citation type="journal article" date="2007" name="Science">
        <title>Genome sequence of Aedes aegypti, a major arbovirus vector.</title>
        <authorList>
            <person name="Nene V."/>
            <person name="Wortman J.R."/>
            <person name="Lawson D."/>
            <person name="Haas B."/>
            <person name="Kodira C."/>
            <person name="Tu Z.J."/>
            <person name="Loftus B."/>
            <person name="Xi Z."/>
            <person name="Megy K."/>
            <person name="Grabherr M."/>
            <person name="Ren Q."/>
            <person name="Zdobnov E.M."/>
            <person name="Lobo N.F."/>
            <person name="Campbell K.S."/>
            <person name="Brown S.E."/>
            <person name="Bonaldo M.F."/>
            <person name="Zhu J."/>
            <person name="Sinkins S.P."/>
            <person name="Hogenkamp D.G."/>
            <person name="Amedeo P."/>
            <person name="Arensburger P."/>
            <person name="Atkinson P.W."/>
            <person name="Bidwell S."/>
            <person name="Biedler J."/>
            <person name="Birney E."/>
            <person name="Bruggner R.V."/>
            <person name="Costas J."/>
            <person name="Coy M.R."/>
            <person name="Crabtree J."/>
            <person name="Crawford M."/>
            <person name="Debruyn B."/>
            <person name="Decaprio D."/>
            <person name="Eiglmeier K."/>
            <person name="Eisenstadt E."/>
            <person name="El-Dorry H."/>
            <person name="Gelbart W.M."/>
            <person name="Gomes S.L."/>
            <person name="Hammond M."/>
            <person name="Hannick L.I."/>
            <person name="Hogan J.R."/>
            <person name="Holmes M.H."/>
            <person name="Jaffe D."/>
            <person name="Johnston J.S."/>
            <person name="Kennedy R.C."/>
            <person name="Koo H."/>
            <person name="Kravitz S."/>
            <person name="Kriventseva E.V."/>
            <person name="Kulp D."/>
            <person name="Labutti K."/>
            <person name="Lee E."/>
            <person name="Li S."/>
            <person name="Lovin D.D."/>
            <person name="Mao C."/>
            <person name="Mauceli E."/>
            <person name="Menck C.F."/>
            <person name="Miller J.R."/>
            <person name="Montgomery P."/>
            <person name="Mori A."/>
            <person name="Nascimento A.L."/>
            <person name="Naveira H.F."/>
            <person name="Nusbaum C."/>
            <person name="O'leary S."/>
            <person name="Orvis J."/>
            <person name="Pertea M."/>
            <person name="Quesneville H."/>
            <person name="Reidenbach K.R."/>
            <person name="Rogers Y.H."/>
            <person name="Roth C.W."/>
            <person name="Schneider J.R."/>
            <person name="Schatz M."/>
            <person name="Shumway M."/>
            <person name="Stanke M."/>
            <person name="Stinson E.O."/>
            <person name="Tubio J.M."/>
            <person name="Vanzee J.P."/>
            <person name="Verjovski-Almeida S."/>
            <person name="Werner D."/>
            <person name="White O."/>
            <person name="Wyder S."/>
            <person name="Zeng Q."/>
            <person name="Zhao Q."/>
            <person name="Zhao Y."/>
            <person name="Hill C.A."/>
            <person name="Raikhel A.S."/>
            <person name="Soares M.B."/>
            <person name="Knudson D.L."/>
            <person name="Lee N.H."/>
            <person name="Galagan J."/>
            <person name="Salzberg S.L."/>
            <person name="Paulsen I.T."/>
            <person name="Dimopoulos G."/>
            <person name="Collins F.H."/>
            <person name="Birren B."/>
            <person name="Fraser-Liggett C.M."/>
            <person name="Severson D.W."/>
        </authorList>
    </citation>
    <scope>NUCLEOTIDE SEQUENCE [LARGE SCALE GENOMIC DNA]</scope>
    <source>
        <strain evidence="14">Liverpool</strain>
    </source>
</reference>
<evidence type="ECO:0000256" key="10">
    <source>
        <dbReference type="ARBA" id="ARBA00023242"/>
    </source>
</evidence>
<reference evidence="14" key="3">
    <citation type="submission" date="2012-09" db="EMBL/GenBank/DDBJ databases">
        <authorList>
            <consortium name="VectorBase"/>
        </authorList>
    </citation>
    <scope>NUCLEOTIDE SEQUENCE</scope>
    <source>
        <strain evidence="14">Liverpool</strain>
    </source>
</reference>
<comment type="subcellular location">
    <subcellularLocation>
        <location evidence="1">Nucleus</location>
    </subcellularLocation>
</comment>
<evidence type="ECO:0000256" key="12">
    <source>
        <dbReference type="SAM" id="MobiDB-lite"/>
    </source>
</evidence>
<dbReference type="PANTHER" id="PTHR24393">
    <property type="entry name" value="ZINC FINGER PROTEIN"/>
    <property type="match status" value="1"/>
</dbReference>
<evidence type="ECO:0000256" key="7">
    <source>
        <dbReference type="ARBA" id="ARBA00023015"/>
    </source>
</evidence>
<dbReference type="GO" id="GO:0001228">
    <property type="term" value="F:DNA-binding transcription activator activity, RNA polymerase II-specific"/>
    <property type="evidence" value="ECO:0007669"/>
    <property type="project" value="TreeGrafter"/>
</dbReference>
<proteinExistence type="inferred from homology"/>
<comment type="similarity">
    <text evidence="2">Belongs to the krueppel C2H2-type zinc-finger protein family.</text>
</comment>
<dbReference type="Proteomes" id="UP000682892">
    <property type="component" value="Chromosome 3"/>
</dbReference>
<dbReference type="HOGENOM" id="CLU_1497682_0_0_1"/>
<evidence type="ECO:0000256" key="5">
    <source>
        <dbReference type="ARBA" id="ARBA00022771"/>
    </source>
</evidence>